<evidence type="ECO:0000256" key="1">
    <source>
        <dbReference type="SAM" id="Phobius"/>
    </source>
</evidence>
<evidence type="ECO:0000313" key="2">
    <source>
        <dbReference type="EMBL" id="GLI29861.1"/>
    </source>
</evidence>
<keyword evidence="1" id="KW-0812">Transmembrane</keyword>
<feature type="transmembrane region" description="Helical" evidence="1">
    <location>
        <begin position="64"/>
        <end position="84"/>
    </location>
</feature>
<reference evidence="2" key="1">
    <citation type="submission" date="2022-12" db="EMBL/GenBank/DDBJ databases">
        <title>Reference genome sequencing for broad-spectrum identification of bacterial and archaeal isolates by mass spectrometry.</title>
        <authorList>
            <person name="Sekiguchi Y."/>
            <person name="Tourlousse D.M."/>
        </authorList>
    </citation>
    <scope>NUCLEOTIDE SEQUENCE</scope>
    <source>
        <strain evidence="2">5-2</strain>
    </source>
</reference>
<dbReference type="Gene3D" id="1.20.120.1760">
    <property type="match status" value="1"/>
</dbReference>
<dbReference type="EMBL" id="BSDQ01000001">
    <property type="protein sequence ID" value="GLI29861.1"/>
    <property type="molecule type" value="Genomic_DNA"/>
</dbReference>
<dbReference type="Proteomes" id="UP001144451">
    <property type="component" value="Unassembled WGS sequence"/>
</dbReference>
<gene>
    <name evidence="2" type="ORF">BCONGLO52_07020</name>
</gene>
<proteinExistence type="predicted"/>
<organism evidence="2 3">
    <name type="scientific">Brachybacterium conglomeratum</name>
    <dbReference type="NCBI Taxonomy" id="47846"/>
    <lineage>
        <taxon>Bacteria</taxon>
        <taxon>Bacillati</taxon>
        <taxon>Actinomycetota</taxon>
        <taxon>Actinomycetes</taxon>
        <taxon>Micrococcales</taxon>
        <taxon>Dermabacteraceae</taxon>
        <taxon>Brachybacterium</taxon>
    </lineage>
</organism>
<feature type="transmembrane region" description="Helical" evidence="1">
    <location>
        <begin position="203"/>
        <end position="222"/>
    </location>
</feature>
<evidence type="ECO:0000313" key="3">
    <source>
        <dbReference type="Proteomes" id="UP001144451"/>
    </source>
</evidence>
<comment type="caution">
    <text evidence="2">The sequence shown here is derived from an EMBL/GenBank/DDBJ whole genome shotgun (WGS) entry which is preliminary data.</text>
</comment>
<name>A0ABQ5RER7_9MICO</name>
<keyword evidence="1" id="KW-0472">Membrane</keyword>
<dbReference type="InterPro" id="IPR000462">
    <property type="entry name" value="CDP-OH_P_trans"/>
</dbReference>
<feature type="transmembrane region" description="Helical" evidence="1">
    <location>
        <begin position="131"/>
        <end position="158"/>
    </location>
</feature>
<accession>A0ABQ5RER7</accession>
<evidence type="ECO:0008006" key="4">
    <source>
        <dbReference type="Google" id="ProtNLM"/>
    </source>
</evidence>
<sequence length="233" mass="23354">MGTVLVVLAGGQLLAGVLVVLLASPASRLLALAAVLVALATWPVAASTLRPRAPGAVTAADALTLLRHLGAGALAAATVLVLGGELAARSWPLAALIATTLATDAMDGPVARRTGSAGPIGARIGMEADAALVMVLSVLAATVVGPWALAIGLMRYAFVAATRVRPALREPLSFNQFRRLVGGGQGVALLSALVPAVPVPAAAAVVALALALLVVSFGRDVIRLERAQRSAPR</sequence>
<protein>
    <recommendedName>
        <fullName evidence="4">CDP-alcohol phosphatidyltransferase family protein</fullName>
    </recommendedName>
</protein>
<keyword evidence="1" id="KW-1133">Transmembrane helix</keyword>
<dbReference type="Pfam" id="PF01066">
    <property type="entry name" value="CDP-OH_P_transf"/>
    <property type="match status" value="1"/>
</dbReference>
<dbReference type="InterPro" id="IPR043130">
    <property type="entry name" value="CDP-OH_PTrfase_TM_dom"/>
</dbReference>
<keyword evidence="3" id="KW-1185">Reference proteome</keyword>